<dbReference type="Pfam" id="PF08706">
    <property type="entry name" value="D5_N"/>
    <property type="match status" value="1"/>
</dbReference>
<reference evidence="6 7" key="1">
    <citation type="submission" date="2018-08" db="EMBL/GenBank/DDBJ databases">
        <title>Murine metabolic-syndrome-specific gut microbial biobank.</title>
        <authorList>
            <person name="Liu C."/>
        </authorList>
    </citation>
    <scope>NUCLEOTIDE SEQUENCE [LARGE SCALE GENOMIC DNA]</scope>
    <source>
        <strain evidence="6 7">583</strain>
    </source>
</reference>
<dbReference type="Pfam" id="PF22763">
    <property type="entry name" value="NrS1-1_pol-like_HBD"/>
    <property type="match status" value="1"/>
</dbReference>
<proteinExistence type="predicted"/>
<dbReference type="AlphaFoldDB" id="A0A845QUT3"/>
<dbReference type="GO" id="GO:0005524">
    <property type="term" value="F:ATP binding"/>
    <property type="evidence" value="ECO:0007669"/>
    <property type="project" value="UniProtKB-KW"/>
</dbReference>
<dbReference type="PROSITE" id="PS51206">
    <property type="entry name" value="SF3_HELICASE_1"/>
    <property type="match status" value="1"/>
</dbReference>
<dbReference type="RefSeq" id="WP_160196272.1">
    <property type="nucleotide sequence ID" value="NZ_QXXA01000004.1"/>
</dbReference>
<accession>A0A845QUT3</accession>
<evidence type="ECO:0000256" key="3">
    <source>
        <dbReference type="ARBA" id="ARBA00022806"/>
    </source>
</evidence>
<dbReference type="EMBL" id="QXXA01000004">
    <property type="protein sequence ID" value="NBI05784.1"/>
    <property type="molecule type" value="Genomic_DNA"/>
</dbReference>
<dbReference type="OrthoDB" id="9763644at2"/>
<organism evidence="6 7">
    <name type="scientific">Senegalia massiliensis</name>
    <dbReference type="NCBI Taxonomy" id="1720316"/>
    <lineage>
        <taxon>Bacteria</taxon>
        <taxon>Bacillati</taxon>
        <taxon>Bacillota</taxon>
        <taxon>Clostridia</taxon>
        <taxon>Eubacteriales</taxon>
        <taxon>Clostridiaceae</taxon>
        <taxon>Senegalia</taxon>
    </lineage>
</organism>
<dbReference type="PANTHER" id="PTHR35372">
    <property type="entry name" value="ATP BINDING PROTEIN-RELATED"/>
    <property type="match status" value="1"/>
</dbReference>
<keyword evidence="7" id="KW-1185">Reference proteome</keyword>
<dbReference type="InterPro" id="IPR054468">
    <property type="entry name" value="NrSPol-like_HBD"/>
</dbReference>
<dbReference type="InterPro" id="IPR045455">
    <property type="entry name" value="NrS-1_pol-like_helicase"/>
</dbReference>
<protein>
    <submittedName>
        <fullName evidence="6">DNA primase</fullName>
    </submittedName>
</protein>
<evidence type="ECO:0000256" key="1">
    <source>
        <dbReference type="ARBA" id="ARBA00022741"/>
    </source>
</evidence>
<evidence type="ECO:0000313" key="7">
    <source>
        <dbReference type="Proteomes" id="UP000467132"/>
    </source>
</evidence>
<dbReference type="PANTHER" id="PTHR35372:SF2">
    <property type="entry name" value="SF3 HELICASE DOMAIN-CONTAINING PROTEIN"/>
    <property type="match status" value="1"/>
</dbReference>
<keyword evidence="1" id="KW-0547">Nucleotide-binding</keyword>
<keyword evidence="3" id="KW-0347">Helicase</keyword>
<keyword evidence="4" id="KW-0067">ATP-binding</keyword>
<dbReference type="Pfam" id="PF03288">
    <property type="entry name" value="Pox_D5"/>
    <property type="match status" value="1"/>
</dbReference>
<sequence>MIPNELKQIKNWCVYKIVKDNDRPGKTKKLPINAKTGGYAQSNNPSTWCDYKTALAAIGKYGEGLGFFFSPPYFGVDIDDVGNAINQYKSGETDNIISEFIHSLGSYSEYSVSGNGIHIICKGELPAGGRRKANVEMYQNGRFFIMTGNIAAEYLDISNCTEEIKYLHAKYIGGIKENNNNIQPAPLDLDEQKIIDIALKSKQGQAFDTLYKGLWEGLYPSQSEADLAFCNMLAFWTGRNKFKMDSIFRKSGLYRPKWDSKRNQSTYGNYMLDKAIVDCREVFTPGSGIEDYGIMILDKKIKRYSYDDTGNADRFIDRFHDMARYSYIDRGWYYYNGRKWTFDNSGYIKGLTEKILKDMKKDLAYCNTEEEEKQFLKHLKYTRNNRGKNNMIKESEHRLSILPREFDKKKDIFNVMNGVVSLRDASLSNHRHDQHLSKISYVEYTDTIDAPMWEEFLEQIFDNDKELIDYIQKAVGYSMSGSTKEQCVFFCYGNGRNGKSTFLDIITAIMGDYATNIQPETIMVKNQQGTANSDIARLKGSRFVTTVEPNEGARINEGLLKQLTGGDTVTARHLYGKEFEFEPEFKLWMSTNHKPIIRGRDLGIWRRMHLIPFTVQIPDEKVDKNLKYKLKKELTGILNWAVEGCMKWQREGLEMPSAVADAVKDYKSEMDVITAFLEDCTEKGPGEVKSSVLYKAYTNWADENNEYKMSNTKFGKELSLRFNKKKTRGSNHYEGIRIVEEYQEYGLGGSLFNK</sequence>
<dbReference type="GO" id="GO:0016787">
    <property type="term" value="F:hydrolase activity"/>
    <property type="evidence" value="ECO:0007669"/>
    <property type="project" value="UniProtKB-KW"/>
</dbReference>
<dbReference type="InterPro" id="IPR004968">
    <property type="entry name" value="DNA_primase/NTPase_C"/>
</dbReference>
<gene>
    <name evidence="6" type="ORF">D3Z33_02805</name>
</gene>
<name>A0A845QUT3_9CLOT</name>
<dbReference type="NCBIfam" id="TIGR01613">
    <property type="entry name" value="primase_Cterm"/>
    <property type="match status" value="1"/>
</dbReference>
<dbReference type="InterPro" id="IPR051620">
    <property type="entry name" value="ORF904-like_C"/>
</dbReference>
<dbReference type="InterPro" id="IPR006500">
    <property type="entry name" value="Helicase_put_C_phage/plasmid"/>
</dbReference>
<keyword evidence="2" id="KW-0378">Hydrolase</keyword>
<evidence type="ECO:0000256" key="4">
    <source>
        <dbReference type="ARBA" id="ARBA00022840"/>
    </source>
</evidence>
<dbReference type="SMART" id="SM00885">
    <property type="entry name" value="D5_N"/>
    <property type="match status" value="1"/>
</dbReference>
<evidence type="ECO:0000259" key="5">
    <source>
        <dbReference type="PROSITE" id="PS51206"/>
    </source>
</evidence>
<dbReference type="GO" id="GO:0004386">
    <property type="term" value="F:helicase activity"/>
    <property type="evidence" value="ECO:0007669"/>
    <property type="project" value="UniProtKB-KW"/>
</dbReference>
<evidence type="ECO:0000256" key="2">
    <source>
        <dbReference type="ARBA" id="ARBA00022801"/>
    </source>
</evidence>
<feature type="domain" description="SF3 helicase" evidence="5">
    <location>
        <begin position="466"/>
        <end position="626"/>
    </location>
</feature>
<evidence type="ECO:0000313" key="6">
    <source>
        <dbReference type="EMBL" id="NBI05784.1"/>
    </source>
</evidence>
<dbReference type="InterPro" id="IPR014818">
    <property type="entry name" value="Phage/plasmid_primase_P4_C"/>
</dbReference>
<dbReference type="InterPro" id="IPR027417">
    <property type="entry name" value="P-loop_NTPase"/>
</dbReference>
<dbReference type="Proteomes" id="UP000467132">
    <property type="component" value="Unassembled WGS sequence"/>
</dbReference>
<dbReference type="Gene3D" id="3.40.50.300">
    <property type="entry name" value="P-loop containing nucleotide triphosphate hydrolases"/>
    <property type="match status" value="1"/>
</dbReference>
<dbReference type="SUPFAM" id="SSF52540">
    <property type="entry name" value="P-loop containing nucleoside triphosphate hydrolases"/>
    <property type="match status" value="1"/>
</dbReference>
<dbReference type="Pfam" id="PF19263">
    <property type="entry name" value="DUF5906"/>
    <property type="match status" value="1"/>
</dbReference>
<comment type="caution">
    <text evidence="6">The sequence shown here is derived from an EMBL/GenBank/DDBJ whole genome shotgun (WGS) entry which is preliminary data.</text>
</comment>
<dbReference type="InterPro" id="IPR014015">
    <property type="entry name" value="Helicase_SF3_DNA-vir"/>
</dbReference>